<evidence type="ECO:0000256" key="1">
    <source>
        <dbReference type="SAM" id="MobiDB-lite"/>
    </source>
</evidence>
<sequence length="77" mass="8213">MGSKREHELTLGDPIETGRGVSQEISIDGRPVGVFYSKQGGRVALCDQRLFTLTTPMDPVAAEAMKTAAPEAPEPTV</sequence>
<dbReference type="AlphaFoldDB" id="A0A0F9JCW5"/>
<gene>
    <name evidence="2" type="ORF">LCGC14_1840300</name>
</gene>
<feature type="region of interest" description="Disordered" evidence="1">
    <location>
        <begin position="1"/>
        <end position="20"/>
    </location>
</feature>
<proteinExistence type="predicted"/>
<comment type="caution">
    <text evidence="2">The sequence shown here is derived from an EMBL/GenBank/DDBJ whole genome shotgun (WGS) entry which is preliminary data.</text>
</comment>
<dbReference type="EMBL" id="LAZR01018318">
    <property type="protein sequence ID" value="KKL96857.1"/>
    <property type="molecule type" value="Genomic_DNA"/>
</dbReference>
<name>A0A0F9JCW5_9ZZZZ</name>
<organism evidence="2">
    <name type="scientific">marine sediment metagenome</name>
    <dbReference type="NCBI Taxonomy" id="412755"/>
    <lineage>
        <taxon>unclassified sequences</taxon>
        <taxon>metagenomes</taxon>
        <taxon>ecological metagenomes</taxon>
    </lineage>
</organism>
<accession>A0A0F9JCW5</accession>
<feature type="compositionally biased region" description="Basic and acidic residues" evidence="1">
    <location>
        <begin position="1"/>
        <end position="10"/>
    </location>
</feature>
<evidence type="ECO:0000313" key="2">
    <source>
        <dbReference type="EMBL" id="KKL96857.1"/>
    </source>
</evidence>
<reference evidence="2" key="1">
    <citation type="journal article" date="2015" name="Nature">
        <title>Complex archaea that bridge the gap between prokaryotes and eukaryotes.</title>
        <authorList>
            <person name="Spang A."/>
            <person name="Saw J.H."/>
            <person name="Jorgensen S.L."/>
            <person name="Zaremba-Niedzwiedzka K."/>
            <person name="Martijn J."/>
            <person name="Lind A.E."/>
            <person name="van Eijk R."/>
            <person name="Schleper C."/>
            <person name="Guy L."/>
            <person name="Ettema T.J."/>
        </authorList>
    </citation>
    <scope>NUCLEOTIDE SEQUENCE</scope>
</reference>
<protein>
    <submittedName>
        <fullName evidence="2">Uncharacterized protein</fullName>
    </submittedName>
</protein>